<proteinExistence type="predicted"/>
<dbReference type="AlphaFoldDB" id="A0A378ZWQ2"/>
<protein>
    <submittedName>
        <fullName evidence="2">Transcriptional regulator, Acidobacterial, PadR-family</fullName>
    </submittedName>
</protein>
<evidence type="ECO:0000313" key="2">
    <source>
        <dbReference type="EMBL" id="SUB01672.1"/>
    </source>
</evidence>
<dbReference type="Proteomes" id="UP000255000">
    <property type="component" value="Unassembled WGS sequence"/>
</dbReference>
<reference evidence="2 3" key="1">
    <citation type="submission" date="2018-06" db="EMBL/GenBank/DDBJ databases">
        <authorList>
            <consortium name="Pathogen Informatics"/>
            <person name="Doyle S."/>
        </authorList>
    </citation>
    <scope>NUCLEOTIDE SEQUENCE [LARGE SCALE GENOMIC DNA]</scope>
    <source>
        <strain evidence="2 3">NCTC13350</strain>
    </source>
</reference>
<dbReference type="RefSeq" id="WP_051105367.1">
    <property type="nucleotide sequence ID" value="NZ_UGSK01000001.1"/>
</dbReference>
<dbReference type="OrthoDB" id="3186544at2"/>
<evidence type="ECO:0000313" key="3">
    <source>
        <dbReference type="Proteomes" id="UP000255000"/>
    </source>
</evidence>
<accession>A0A378ZWQ2</accession>
<dbReference type="Gene3D" id="1.10.10.10">
    <property type="entry name" value="Winged helix-like DNA-binding domain superfamily/Winged helix DNA-binding domain"/>
    <property type="match status" value="1"/>
</dbReference>
<dbReference type="Pfam" id="PF03551">
    <property type="entry name" value="PadR"/>
    <property type="match status" value="1"/>
</dbReference>
<dbReference type="InterPro" id="IPR036388">
    <property type="entry name" value="WH-like_DNA-bd_sf"/>
</dbReference>
<dbReference type="InterPro" id="IPR005149">
    <property type="entry name" value="Tscrpt_reg_PadR_N"/>
</dbReference>
<evidence type="ECO:0000259" key="1">
    <source>
        <dbReference type="Pfam" id="PF03551"/>
    </source>
</evidence>
<organism evidence="2 3">
    <name type="scientific">Pannonibacter phragmitetus</name>
    <dbReference type="NCBI Taxonomy" id="121719"/>
    <lineage>
        <taxon>Bacteria</taxon>
        <taxon>Pseudomonadati</taxon>
        <taxon>Pseudomonadota</taxon>
        <taxon>Alphaproteobacteria</taxon>
        <taxon>Hyphomicrobiales</taxon>
        <taxon>Stappiaceae</taxon>
        <taxon>Pannonibacter</taxon>
    </lineage>
</organism>
<dbReference type="PANTHER" id="PTHR43252">
    <property type="entry name" value="TRANSCRIPTIONAL REGULATOR YQJI"/>
    <property type="match status" value="1"/>
</dbReference>
<sequence length="208" mass="22928">MSVRRLCLAMLSAGDATGYEIRKESTSGCFSYFEDASYGSIYPALAKLEADGLVTMREEKLPGKPARKVYSITQAGRAALLDMLQEELPPDIFRSPFLLVAMCAKQAGGLAIRRALDQQIEQTRLKLNQLSELRSRVPDTAANKGMLWSIGYGIDCMTRKIEYLEANRTELETIADGEAVQETSPPVIQTPLAAEYAGPDQRSEFHAC</sequence>
<feature type="domain" description="Transcription regulator PadR N-terminal" evidence="1">
    <location>
        <begin position="8"/>
        <end position="80"/>
    </location>
</feature>
<dbReference type="SUPFAM" id="SSF46785">
    <property type="entry name" value="Winged helix' DNA-binding domain"/>
    <property type="match status" value="1"/>
</dbReference>
<gene>
    <name evidence="2" type="ORF">NCTC13350_02616</name>
</gene>
<dbReference type="EMBL" id="UGSK01000001">
    <property type="protein sequence ID" value="SUB01672.1"/>
    <property type="molecule type" value="Genomic_DNA"/>
</dbReference>
<dbReference type="PANTHER" id="PTHR43252:SF2">
    <property type="entry name" value="TRANSCRIPTION REGULATOR, PADR-LIKE FAMILY"/>
    <property type="match status" value="1"/>
</dbReference>
<dbReference type="InterPro" id="IPR036390">
    <property type="entry name" value="WH_DNA-bd_sf"/>
</dbReference>
<name>A0A378ZWQ2_9HYPH</name>